<name>E8N5J8_ANATU</name>
<dbReference type="Proteomes" id="UP000008922">
    <property type="component" value="Chromosome"/>
</dbReference>
<dbReference type="Pfam" id="PF13181">
    <property type="entry name" value="TPR_8"/>
    <property type="match status" value="1"/>
</dbReference>
<dbReference type="InterPro" id="IPR051012">
    <property type="entry name" value="CellSynth/LPSAsmb/PSIAsmb"/>
</dbReference>
<keyword evidence="1" id="KW-0677">Repeat</keyword>
<dbReference type="InterPro" id="IPR019734">
    <property type="entry name" value="TPR_rpt"/>
</dbReference>
<gene>
    <name evidence="4" type="ordered locus">ANT_16860</name>
</gene>
<reference evidence="4 5" key="1">
    <citation type="submission" date="2010-12" db="EMBL/GenBank/DDBJ databases">
        <title>Whole genome sequence of Anaerolinea thermophila UNI-1.</title>
        <authorList>
            <person name="Narita-Yamada S."/>
            <person name="Kishi E."/>
            <person name="Watanabe Y."/>
            <person name="Takasaki K."/>
            <person name="Ankai A."/>
            <person name="Oguchi A."/>
            <person name="Fukui S."/>
            <person name="Takahashi M."/>
            <person name="Yashiro I."/>
            <person name="Hosoyama A."/>
            <person name="Sekiguchi Y."/>
            <person name="Hanada S."/>
            <person name="Fujita N."/>
        </authorList>
    </citation>
    <scope>NUCLEOTIDE SEQUENCE [LARGE SCALE GENOMIC DNA]</scope>
    <source>
        <strain evidence="5">DSM 14523 / JCM 11388 / NBRC 100420 / UNI-1</strain>
    </source>
</reference>
<feature type="repeat" description="TPR" evidence="3">
    <location>
        <begin position="459"/>
        <end position="492"/>
    </location>
</feature>
<feature type="repeat" description="TPR" evidence="3">
    <location>
        <begin position="275"/>
        <end position="308"/>
    </location>
</feature>
<feature type="repeat" description="TPR" evidence="3">
    <location>
        <begin position="1093"/>
        <end position="1126"/>
    </location>
</feature>
<keyword evidence="2 3" id="KW-0802">TPR repeat</keyword>
<dbReference type="SUPFAM" id="SSF48452">
    <property type="entry name" value="TPR-like"/>
    <property type="match status" value="5"/>
</dbReference>
<dbReference type="EMBL" id="AP012029">
    <property type="protein sequence ID" value="BAJ63712.1"/>
    <property type="molecule type" value="Genomic_DNA"/>
</dbReference>
<dbReference type="HOGENOM" id="CLU_252859_0_0_0"/>
<proteinExistence type="predicted"/>
<dbReference type="InParanoid" id="E8N5J8"/>
<dbReference type="InterPro" id="IPR011990">
    <property type="entry name" value="TPR-like_helical_dom_sf"/>
</dbReference>
<evidence type="ECO:0000256" key="3">
    <source>
        <dbReference type="PROSITE-ProRule" id="PRU00339"/>
    </source>
</evidence>
<dbReference type="Pfam" id="PF14559">
    <property type="entry name" value="TPR_19"/>
    <property type="match status" value="1"/>
</dbReference>
<dbReference type="PANTHER" id="PTHR45586:SF1">
    <property type="entry name" value="LIPOPOLYSACCHARIDE ASSEMBLY PROTEIN B"/>
    <property type="match status" value="1"/>
</dbReference>
<dbReference type="PANTHER" id="PTHR45586">
    <property type="entry name" value="TPR REPEAT-CONTAINING PROTEIN PA4667"/>
    <property type="match status" value="1"/>
</dbReference>
<sequence length="1424" mass="160788">MAHSEAERLQAIDTLENFEDPVFLLLKAKEQLSQGNHAVTLELGKLAVEKFDELFETELDTSLFQSLSENWQAFIDDLLLLGLTSEALHCTQKILTLRPNDSQLLRIHSEIALRLMDEEQAYQTAKIAFAISPNDTDLCRYLASVCEKTHRWQEAQALWKTLLFSLPTKHQDVSLHLSYIRSSFYAGEDETVIQNCQKLLEQHSDCSEAYGWLGKAFLRTGNEEEGIASLTRATLLSPEDERWWLAISEYWLSKKDVQSALNTLKSAAMAVPESGSIYFHLGNLLLQQNQVSEALIYLRKASALYPDNPEIALRLCQALHGLGFLEEARRVLVNLKGKWNAYPEMAYEYSKIAVKQNDYEEALEALEFAVRGEHSQTEWVYEYARLVLKYPSPSNALKNLHLEQAEGLLRQILSQNPGDEQGLLLLAEVLVQVRKPEEAFRVFSQLAEDEGFMSGLSGWRVLHGLGVTSMEMGDRDAALVFLKDAISHQPDNPSLLRDYAEACVKARFDQEALNVGELVCRLTPNDVDTGEWFANLAIRLEKPVLAIEKYLHLTTLAPHRLDLKLSLASLQLKVGAVEQAAIVLDEVLQTGTVDAEILRQAGYLFLSMEKVSEAVQAFEKALAVSLQPCPILLKDLMKVYEQTGRIEDAVKSGEMAIRLCHDDPELHLEFARLLSRIGRDTHAQSILLQALSLEHVENPLLRSEIHKELAYLAWKQEDFLNGLMYAEMGLLEDSQSVSLRYLQGLFTLSLVQWEKSQRLLQTVVLDEKLLTEKDGVRLALLKGHVLLNNSPAEAEEVLHFLAEHGEASAEYLLLKSRWLATTGYYVEAKNILTSLPSDIQQDWVLWKICAERESLCFSSALHHVREFLQNHTGNPWAMLEYVKCVTIGKEISQMSRLLKIKPGGELSPFVDELDWEKAEQVLQKLSGMVSADELRDWSIRLKVAFDPTAEHLKMLAGAVRSADEAACLIQGLQMVGNLQMALQIAHPYGRNEKVRFQQALCYLEKDSQKGLEIVRQLLTEHPQHPLYQALFAFLAKDAGEKDSAYQAILLALAQFPEEPEWQAIAAELAVELGDVEQGILHWEKAVSLRPERTDYLIELGWTYMMVEAYEKAAEILSRAVKMESSNSSVWFNLAQVYKHLSRVEDAISCALRASEVDITHVQGFILASELALENEDYEQAKKYAEMALERDALNPKAIMAMIRVYNHLNKEEQSLSMLETLHGKLPPILELDLEKASLIYRLRGAQAALSVTQRLVTDFPEDANALALHAQVLADLGDVKSAERFAFRSLRQEPNQPDLALFLAKMQRNNGQLDQAVHLLTQAIALDPQNVELYIELGQVYSERREYDLALQTFHHAIRIAPHDPRGYYYTALILRDGKDFSGAERMLQHAAKLAPDDVVIHRQLVSVMALNLIHKSQEAGASL</sequence>
<dbReference type="PROSITE" id="PS50005">
    <property type="entry name" value="TPR"/>
    <property type="match status" value="7"/>
</dbReference>
<dbReference type="eggNOG" id="COG0457">
    <property type="taxonomic scope" value="Bacteria"/>
</dbReference>
<dbReference type="Pfam" id="PF13428">
    <property type="entry name" value="TPR_14"/>
    <property type="match status" value="1"/>
</dbReference>
<feature type="repeat" description="TPR" evidence="3">
    <location>
        <begin position="207"/>
        <end position="240"/>
    </location>
</feature>
<feature type="repeat" description="TPR" evidence="3">
    <location>
        <begin position="1331"/>
        <end position="1364"/>
    </location>
</feature>
<feature type="repeat" description="TPR" evidence="3">
    <location>
        <begin position="595"/>
        <end position="628"/>
    </location>
</feature>
<keyword evidence="5" id="KW-1185">Reference proteome</keyword>
<evidence type="ECO:0000256" key="1">
    <source>
        <dbReference type="ARBA" id="ARBA00022737"/>
    </source>
</evidence>
<dbReference type="KEGG" id="atm:ANT_16860"/>
<dbReference type="eggNOG" id="COG4783">
    <property type="taxonomic scope" value="Bacteria"/>
</dbReference>
<accession>E8N5J8</accession>
<evidence type="ECO:0000256" key="2">
    <source>
        <dbReference type="ARBA" id="ARBA00022803"/>
    </source>
</evidence>
<dbReference type="PROSITE" id="PS50293">
    <property type="entry name" value="TPR_REGION"/>
    <property type="match status" value="1"/>
</dbReference>
<feature type="repeat" description="TPR" evidence="3">
    <location>
        <begin position="1297"/>
        <end position="1330"/>
    </location>
</feature>
<protein>
    <submittedName>
        <fullName evidence="4">Uncharacterized protein</fullName>
    </submittedName>
</protein>
<dbReference type="Pfam" id="PF13432">
    <property type="entry name" value="TPR_16"/>
    <property type="match status" value="1"/>
</dbReference>
<evidence type="ECO:0000313" key="5">
    <source>
        <dbReference type="Proteomes" id="UP000008922"/>
    </source>
</evidence>
<dbReference type="SMART" id="SM00028">
    <property type="entry name" value="TPR"/>
    <property type="match status" value="15"/>
</dbReference>
<dbReference type="STRING" id="926569.ANT_16860"/>
<evidence type="ECO:0000313" key="4">
    <source>
        <dbReference type="EMBL" id="BAJ63712.1"/>
    </source>
</evidence>
<organism evidence="4 5">
    <name type="scientific">Anaerolinea thermophila (strain DSM 14523 / JCM 11388 / NBRC 100420 / UNI-1)</name>
    <dbReference type="NCBI Taxonomy" id="926569"/>
    <lineage>
        <taxon>Bacteria</taxon>
        <taxon>Bacillati</taxon>
        <taxon>Chloroflexota</taxon>
        <taxon>Anaerolineae</taxon>
        <taxon>Anaerolineales</taxon>
        <taxon>Anaerolineaceae</taxon>
        <taxon>Anaerolinea</taxon>
    </lineage>
</organism>
<dbReference type="Gene3D" id="1.25.40.10">
    <property type="entry name" value="Tetratricopeptide repeat domain"/>
    <property type="match status" value="4"/>
</dbReference>